<dbReference type="EMBL" id="JBHSFQ010000002">
    <property type="protein sequence ID" value="MFC4560694.1"/>
    <property type="molecule type" value="Genomic_DNA"/>
</dbReference>
<reference evidence="2" key="1">
    <citation type="journal article" date="2019" name="Int. J. Syst. Evol. Microbiol.">
        <title>The Global Catalogue of Microorganisms (GCM) 10K type strain sequencing project: providing services to taxonomists for standard genome sequencing and annotation.</title>
        <authorList>
            <consortium name="The Broad Institute Genomics Platform"/>
            <consortium name="The Broad Institute Genome Sequencing Center for Infectious Disease"/>
            <person name="Wu L."/>
            <person name="Ma J."/>
        </authorList>
    </citation>
    <scope>NUCLEOTIDE SEQUENCE [LARGE SCALE GENOMIC DNA]</scope>
    <source>
        <strain evidence="2">XZYJ18</strain>
    </source>
</reference>
<comment type="caution">
    <text evidence="1">The sequence shown here is derived from an EMBL/GenBank/DDBJ whole genome shotgun (WGS) entry which is preliminary data.</text>
</comment>
<evidence type="ECO:0000313" key="1">
    <source>
        <dbReference type="EMBL" id="MFC4560694.1"/>
    </source>
</evidence>
<keyword evidence="2" id="KW-1185">Reference proteome</keyword>
<proteinExistence type="predicted"/>
<evidence type="ECO:0000313" key="2">
    <source>
        <dbReference type="Proteomes" id="UP001595923"/>
    </source>
</evidence>
<protein>
    <submittedName>
        <fullName evidence="1">Uncharacterized protein</fullName>
    </submittedName>
</protein>
<dbReference type="RefSeq" id="WP_378571072.1">
    <property type="nucleotide sequence ID" value="NZ_JBHSFQ010000002.1"/>
</dbReference>
<gene>
    <name evidence="1" type="ORF">ACFO4E_02360</name>
</gene>
<name>A0ABV9DQM0_9ACTN</name>
<dbReference type="Proteomes" id="UP001595923">
    <property type="component" value="Unassembled WGS sequence"/>
</dbReference>
<accession>A0ABV9DQM0</accession>
<organism evidence="1 2">
    <name type="scientific">Nocardiopsis mangrovi</name>
    <dbReference type="NCBI Taxonomy" id="1179818"/>
    <lineage>
        <taxon>Bacteria</taxon>
        <taxon>Bacillati</taxon>
        <taxon>Actinomycetota</taxon>
        <taxon>Actinomycetes</taxon>
        <taxon>Streptosporangiales</taxon>
        <taxon>Nocardiopsidaceae</taxon>
        <taxon>Nocardiopsis</taxon>
    </lineage>
</organism>
<sequence>MPTWPDVVAVRTDGTVSEFTRGSIRAGRGDVALDGELLDAVCRADPGIAEFRVRRESDPAEVHRCGGR</sequence>